<dbReference type="PANTHER" id="PTHR27008">
    <property type="entry name" value="OS04G0122200 PROTEIN"/>
    <property type="match status" value="1"/>
</dbReference>
<evidence type="ECO:0000256" key="6">
    <source>
        <dbReference type="ARBA" id="ARBA00023136"/>
    </source>
</evidence>
<keyword evidence="4" id="KW-0677">Repeat</keyword>
<evidence type="ECO:0000256" key="1">
    <source>
        <dbReference type="ARBA" id="ARBA00004370"/>
    </source>
</evidence>
<keyword evidence="5" id="KW-1133">Transmembrane helix</keyword>
<dbReference type="Proteomes" id="UP000290289">
    <property type="component" value="Chromosome 7"/>
</dbReference>
<dbReference type="Pfam" id="PF00560">
    <property type="entry name" value="LRR_1"/>
    <property type="match status" value="1"/>
</dbReference>
<dbReference type="AlphaFoldDB" id="A0A498JDP3"/>
<accession>A0A498JDP3</accession>
<gene>
    <name evidence="7" type="ORF">DVH24_013842</name>
</gene>
<dbReference type="GO" id="GO:0016020">
    <property type="term" value="C:membrane"/>
    <property type="evidence" value="ECO:0007669"/>
    <property type="project" value="UniProtKB-SubCell"/>
</dbReference>
<comment type="caution">
    <text evidence="7">The sequence shown here is derived from an EMBL/GenBank/DDBJ whole genome shotgun (WGS) entry which is preliminary data.</text>
</comment>
<reference evidence="7 8" key="1">
    <citation type="submission" date="2018-10" db="EMBL/GenBank/DDBJ databases">
        <title>A high-quality apple genome assembly.</title>
        <authorList>
            <person name="Hu J."/>
        </authorList>
    </citation>
    <scope>NUCLEOTIDE SEQUENCE [LARGE SCALE GENOMIC DNA]</scope>
    <source>
        <strain evidence="8">cv. HFTH1</strain>
        <tissue evidence="7">Young leaf</tissue>
    </source>
</reference>
<dbReference type="InterPro" id="IPR051809">
    <property type="entry name" value="Plant_receptor-like_S/T_kinase"/>
</dbReference>
<dbReference type="EMBL" id="RDQH01000333">
    <property type="protein sequence ID" value="RXH93266.1"/>
    <property type="molecule type" value="Genomic_DNA"/>
</dbReference>
<evidence type="ECO:0000256" key="3">
    <source>
        <dbReference type="ARBA" id="ARBA00022692"/>
    </source>
</evidence>
<evidence type="ECO:0000313" key="7">
    <source>
        <dbReference type="EMBL" id="RXH93266.1"/>
    </source>
</evidence>
<evidence type="ECO:0000313" key="8">
    <source>
        <dbReference type="Proteomes" id="UP000290289"/>
    </source>
</evidence>
<proteinExistence type="predicted"/>
<name>A0A498JDP3_MALDO</name>
<evidence type="ECO:0000256" key="2">
    <source>
        <dbReference type="ARBA" id="ARBA00022614"/>
    </source>
</evidence>
<dbReference type="PANTHER" id="PTHR27008:SF577">
    <property type="entry name" value="PROTEIN KINASE DOMAIN-CONTAINING PROTEIN"/>
    <property type="match status" value="1"/>
</dbReference>
<protein>
    <submittedName>
        <fullName evidence="7">Uncharacterized protein</fullName>
    </submittedName>
</protein>
<evidence type="ECO:0000256" key="4">
    <source>
        <dbReference type="ARBA" id="ARBA00022737"/>
    </source>
</evidence>
<sequence>MHGNFFNGTIPSTLSSLRVLIELYLFDNNLSGTIPEFLERESLNLSYDNFEGMLPIKGVFKNAMATSVEGNNLVSLWNN</sequence>
<organism evidence="7 8">
    <name type="scientific">Malus domestica</name>
    <name type="common">Apple</name>
    <name type="synonym">Pyrus malus</name>
    <dbReference type="NCBI Taxonomy" id="3750"/>
    <lineage>
        <taxon>Eukaryota</taxon>
        <taxon>Viridiplantae</taxon>
        <taxon>Streptophyta</taxon>
        <taxon>Embryophyta</taxon>
        <taxon>Tracheophyta</taxon>
        <taxon>Spermatophyta</taxon>
        <taxon>Magnoliopsida</taxon>
        <taxon>eudicotyledons</taxon>
        <taxon>Gunneridae</taxon>
        <taxon>Pentapetalae</taxon>
        <taxon>rosids</taxon>
        <taxon>fabids</taxon>
        <taxon>Rosales</taxon>
        <taxon>Rosaceae</taxon>
        <taxon>Amygdaloideae</taxon>
        <taxon>Maleae</taxon>
        <taxon>Malus</taxon>
    </lineage>
</organism>
<evidence type="ECO:0000256" key="5">
    <source>
        <dbReference type="ARBA" id="ARBA00022989"/>
    </source>
</evidence>
<dbReference type="InterPro" id="IPR032675">
    <property type="entry name" value="LRR_dom_sf"/>
</dbReference>
<keyword evidence="3" id="KW-0812">Transmembrane</keyword>
<keyword evidence="8" id="KW-1185">Reference proteome</keyword>
<keyword evidence="6" id="KW-0472">Membrane</keyword>
<dbReference type="InterPro" id="IPR001611">
    <property type="entry name" value="Leu-rich_rpt"/>
</dbReference>
<dbReference type="SUPFAM" id="SSF52058">
    <property type="entry name" value="L domain-like"/>
    <property type="match status" value="1"/>
</dbReference>
<comment type="subcellular location">
    <subcellularLocation>
        <location evidence="1">Membrane</location>
    </subcellularLocation>
</comment>
<dbReference type="Gene3D" id="3.80.10.10">
    <property type="entry name" value="Ribonuclease Inhibitor"/>
    <property type="match status" value="1"/>
</dbReference>
<keyword evidence="2" id="KW-0433">Leucine-rich repeat</keyword>